<dbReference type="AlphaFoldDB" id="A0A1H5YDD7"/>
<dbReference type="Proteomes" id="UP000236737">
    <property type="component" value="Unassembled WGS sequence"/>
</dbReference>
<dbReference type="OrthoDB" id="9809583at2"/>
<protein>
    <submittedName>
        <fullName evidence="1">Uncharacterized protein</fullName>
    </submittedName>
</protein>
<name>A0A1H5YDD7_9FLAO</name>
<organism evidence="1 2">
    <name type="scientific">Flavobacterium urumqiense</name>
    <dbReference type="NCBI Taxonomy" id="935224"/>
    <lineage>
        <taxon>Bacteria</taxon>
        <taxon>Pseudomonadati</taxon>
        <taxon>Bacteroidota</taxon>
        <taxon>Flavobacteriia</taxon>
        <taxon>Flavobacteriales</taxon>
        <taxon>Flavobacteriaceae</taxon>
        <taxon>Flavobacterium</taxon>
    </lineage>
</organism>
<evidence type="ECO:0000313" key="2">
    <source>
        <dbReference type="Proteomes" id="UP000236737"/>
    </source>
</evidence>
<dbReference type="RefSeq" id="WP_104000075.1">
    <property type="nucleotide sequence ID" value="NZ_FNVP01000007.1"/>
</dbReference>
<sequence length="319" mass="33673">MRTNIKFIFGVFFVLLLTLSSCTQEIYSLGDLTAPSNIVIATQVVGQDATHPNGDGSGIVKISITGHDVLSYKIDYDANTAVDLVYLPNGTTTKKYTTLGVNTYRITVVAFGKGGSSTNVTKDVTVRSDFTVNPAIVTALTNDTSKTWVVDKSVAGHLGVGPWNVSSIRPEWWASGVNEKVASANCFYTATFTFAKVAGTGTFSLQVATPDGAFTKTGSLTTLPGIPATGDEGCYNYGGGTSAFSFIPSSSGAPALPSTSNNSPSTQTSILLSGVTTFIGYGAVQKEYEILVMTSTYMYVRVQGTETGNAWYLKLKPAL</sequence>
<proteinExistence type="predicted"/>
<accession>A0A1H5YDD7</accession>
<gene>
    <name evidence="1" type="ORF">SAMN04488130_107179</name>
</gene>
<dbReference type="EMBL" id="FNVP01000007">
    <property type="protein sequence ID" value="SEG21436.1"/>
    <property type="molecule type" value="Genomic_DNA"/>
</dbReference>
<reference evidence="2" key="1">
    <citation type="submission" date="2016-10" db="EMBL/GenBank/DDBJ databases">
        <authorList>
            <person name="Varghese N."/>
            <person name="Submissions S."/>
        </authorList>
    </citation>
    <scope>NUCLEOTIDE SEQUENCE [LARGE SCALE GENOMIC DNA]</scope>
    <source>
        <strain evidence="2">CGMCC 1.9230</strain>
    </source>
</reference>
<dbReference type="PROSITE" id="PS51257">
    <property type="entry name" value="PROKAR_LIPOPROTEIN"/>
    <property type="match status" value="1"/>
</dbReference>
<evidence type="ECO:0000313" key="1">
    <source>
        <dbReference type="EMBL" id="SEG21436.1"/>
    </source>
</evidence>
<keyword evidence="2" id="KW-1185">Reference proteome</keyword>